<name>A0A1R0GPM1_9FUNG</name>
<comment type="caution">
    <text evidence="1">The sequence shown here is derived from an EMBL/GenBank/DDBJ whole genome shotgun (WGS) entry which is preliminary data.</text>
</comment>
<dbReference type="EMBL" id="LSSL01005398">
    <property type="protein sequence ID" value="OLY78852.1"/>
    <property type="molecule type" value="Genomic_DNA"/>
</dbReference>
<accession>A0A1R0GPM1</accession>
<evidence type="ECO:0000313" key="1">
    <source>
        <dbReference type="EMBL" id="OLY78852.1"/>
    </source>
</evidence>
<evidence type="ECO:0000313" key="2">
    <source>
        <dbReference type="Proteomes" id="UP000187455"/>
    </source>
</evidence>
<proteinExistence type="predicted"/>
<protein>
    <submittedName>
        <fullName evidence="1">Uncharacterized protein</fullName>
    </submittedName>
</protein>
<organism evidence="1 2">
    <name type="scientific">Smittium mucronatum</name>
    <dbReference type="NCBI Taxonomy" id="133383"/>
    <lineage>
        <taxon>Eukaryota</taxon>
        <taxon>Fungi</taxon>
        <taxon>Fungi incertae sedis</taxon>
        <taxon>Zoopagomycota</taxon>
        <taxon>Kickxellomycotina</taxon>
        <taxon>Harpellomycetes</taxon>
        <taxon>Harpellales</taxon>
        <taxon>Legeriomycetaceae</taxon>
        <taxon>Smittium</taxon>
    </lineage>
</organism>
<keyword evidence="2" id="KW-1185">Reference proteome</keyword>
<reference evidence="1 2" key="1">
    <citation type="journal article" date="2016" name="Mol. Biol. Evol.">
        <title>Genome-Wide Survey of Gut Fungi (Harpellales) Reveals the First Horizontally Transferred Ubiquitin Gene from a Mosquito Host.</title>
        <authorList>
            <person name="Wang Y."/>
            <person name="White M.M."/>
            <person name="Kvist S."/>
            <person name="Moncalvo J.M."/>
        </authorList>
    </citation>
    <scope>NUCLEOTIDE SEQUENCE [LARGE SCALE GENOMIC DNA]</scope>
    <source>
        <strain evidence="1 2">ALG-7-W6</strain>
    </source>
</reference>
<sequence length="71" mass="7520">MASGTNDPVNFSAKNKNMILIAWGISGVSSKLKVSEIIPSIVSFPTNDVSDVAPDTALSSSGFWTDESQMK</sequence>
<gene>
    <name evidence="1" type="ORF">AYI68_g7086</name>
</gene>
<dbReference type="AlphaFoldDB" id="A0A1R0GPM1"/>
<dbReference type="Proteomes" id="UP000187455">
    <property type="component" value="Unassembled WGS sequence"/>
</dbReference>